<organism evidence="7 8">
    <name type="scientific">Rufibacter radiotolerans</name>
    <dbReference type="NCBI Taxonomy" id="1379910"/>
    <lineage>
        <taxon>Bacteria</taxon>
        <taxon>Pseudomonadati</taxon>
        <taxon>Bacteroidota</taxon>
        <taxon>Cytophagia</taxon>
        <taxon>Cytophagales</taxon>
        <taxon>Hymenobacteraceae</taxon>
        <taxon>Rufibacter</taxon>
    </lineage>
</organism>
<dbReference type="PANTHER" id="PTHR30471">
    <property type="entry name" value="DNA REPAIR PROTEIN RADC"/>
    <property type="match status" value="1"/>
</dbReference>
<dbReference type="InterPro" id="IPR037518">
    <property type="entry name" value="MPN"/>
</dbReference>
<feature type="domain" description="MPN" evidence="6">
    <location>
        <begin position="26"/>
        <end position="152"/>
    </location>
</feature>
<dbReference type="STRING" id="1379910.TH63_13615"/>
<dbReference type="CDD" id="cd08071">
    <property type="entry name" value="MPN_DUF2466"/>
    <property type="match status" value="1"/>
</dbReference>
<evidence type="ECO:0000256" key="5">
    <source>
        <dbReference type="ARBA" id="ARBA00023049"/>
    </source>
</evidence>
<accession>A0A0H4VR60</accession>
<sequence length="152" mass="16822">MRKKTSTVQEIRLRYAADPKRATAPKITSSQDSYVVFKEHFDPDYINIREEFQVLYLNAANQVLGVYRGFSGGITASVVDVRLIMAVALKGLCSGMVIAHNHPSGNLTPSSADKQITQSIKKAGELFNIKLLDHLILTPSESYYSFADEGIL</sequence>
<dbReference type="RefSeq" id="WP_048921422.1">
    <property type="nucleotide sequence ID" value="NZ_CP010777.1"/>
</dbReference>
<protein>
    <submittedName>
        <fullName evidence="7">DNA repair protein</fullName>
    </submittedName>
</protein>
<dbReference type="PANTHER" id="PTHR30471:SF3">
    <property type="entry name" value="UPF0758 PROTEIN YEES-RELATED"/>
    <property type="match status" value="1"/>
</dbReference>
<keyword evidence="3" id="KW-0378">Hydrolase</keyword>
<keyword evidence="4" id="KW-0862">Zinc</keyword>
<dbReference type="InterPro" id="IPR001405">
    <property type="entry name" value="UPF0758"/>
</dbReference>
<dbReference type="AlphaFoldDB" id="A0A0H4VR60"/>
<dbReference type="Gene3D" id="3.40.140.10">
    <property type="entry name" value="Cytidine Deaminase, domain 2"/>
    <property type="match status" value="1"/>
</dbReference>
<dbReference type="GO" id="GO:0008237">
    <property type="term" value="F:metallopeptidase activity"/>
    <property type="evidence" value="ECO:0007669"/>
    <property type="project" value="UniProtKB-KW"/>
</dbReference>
<dbReference type="PROSITE" id="PS50249">
    <property type="entry name" value="MPN"/>
    <property type="match status" value="1"/>
</dbReference>
<keyword evidence="1" id="KW-0645">Protease</keyword>
<evidence type="ECO:0000256" key="1">
    <source>
        <dbReference type="ARBA" id="ARBA00022670"/>
    </source>
</evidence>
<dbReference type="GO" id="GO:0006508">
    <property type="term" value="P:proteolysis"/>
    <property type="evidence" value="ECO:0007669"/>
    <property type="project" value="UniProtKB-KW"/>
</dbReference>
<evidence type="ECO:0000313" key="7">
    <source>
        <dbReference type="EMBL" id="AKQ46427.1"/>
    </source>
</evidence>
<dbReference type="InterPro" id="IPR020891">
    <property type="entry name" value="UPF0758_CS"/>
</dbReference>
<keyword evidence="5" id="KW-0482">Metalloprotease</keyword>
<dbReference type="OrthoDB" id="9804482at2"/>
<reference evidence="7 8" key="1">
    <citation type="submission" date="2015-01" db="EMBL/GenBank/DDBJ databases">
        <title>Rufibacter sp./DG31D/ whole genome sequencing.</title>
        <authorList>
            <person name="Kim M.K."/>
            <person name="Srinivasan S."/>
            <person name="Lee J.-J."/>
        </authorList>
    </citation>
    <scope>NUCLEOTIDE SEQUENCE [LARGE SCALE GENOMIC DNA]</scope>
    <source>
        <strain evidence="7 8">DG31D</strain>
    </source>
</reference>
<evidence type="ECO:0000256" key="4">
    <source>
        <dbReference type="ARBA" id="ARBA00022833"/>
    </source>
</evidence>
<dbReference type="InterPro" id="IPR025657">
    <property type="entry name" value="RadC_JAB"/>
</dbReference>
<evidence type="ECO:0000259" key="6">
    <source>
        <dbReference type="PROSITE" id="PS50249"/>
    </source>
</evidence>
<dbReference type="EMBL" id="CP010777">
    <property type="protein sequence ID" value="AKQ46427.1"/>
    <property type="molecule type" value="Genomic_DNA"/>
</dbReference>
<name>A0A0H4VR60_9BACT</name>
<evidence type="ECO:0000256" key="2">
    <source>
        <dbReference type="ARBA" id="ARBA00022723"/>
    </source>
</evidence>
<keyword evidence="8" id="KW-1185">Reference proteome</keyword>
<dbReference type="KEGG" id="ruf:TH63_13615"/>
<evidence type="ECO:0000313" key="8">
    <source>
        <dbReference type="Proteomes" id="UP000036458"/>
    </source>
</evidence>
<gene>
    <name evidence="7" type="ORF">TH63_13615</name>
</gene>
<keyword evidence="2" id="KW-0479">Metal-binding</keyword>
<dbReference type="Pfam" id="PF04002">
    <property type="entry name" value="RadC"/>
    <property type="match status" value="1"/>
</dbReference>
<evidence type="ECO:0000256" key="3">
    <source>
        <dbReference type="ARBA" id="ARBA00022801"/>
    </source>
</evidence>
<dbReference type="Proteomes" id="UP000036458">
    <property type="component" value="Chromosome"/>
</dbReference>
<dbReference type="PATRIC" id="fig|1379910.4.peg.2958"/>
<dbReference type="PROSITE" id="PS01302">
    <property type="entry name" value="UPF0758"/>
    <property type="match status" value="1"/>
</dbReference>
<dbReference type="GO" id="GO:0046872">
    <property type="term" value="F:metal ion binding"/>
    <property type="evidence" value="ECO:0007669"/>
    <property type="project" value="UniProtKB-KW"/>
</dbReference>
<proteinExistence type="predicted"/>